<feature type="signal peptide" evidence="1">
    <location>
        <begin position="1"/>
        <end position="22"/>
    </location>
</feature>
<proteinExistence type="predicted"/>
<keyword evidence="3" id="KW-1185">Reference proteome</keyword>
<dbReference type="EMBL" id="SMOL01000394">
    <property type="protein sequence ID" value="KAB2619747.1"/>
    <property type="molecule type" value="Genomic_DNA"/>
</dbReference>
<evidence type="ECO:0000256" key="1">
    <source>
        <dbReference type="SAM" id="SignalP"/>
    </source>
</evidence>
<keyword evidence="1" id="KW-0732">Signal</keyword>
<reference evidence="2 3" key="1">
    <citation type="submission" date="2019-09" db="EMBL/GenBank/DDBJ databases">
        <authorList>
            <person name="Ou C."/>
        </authorList>
    </citation>
    <scope>NUCLEOTIDE SEQUENCE [LARGE SCALE GENOMIC DNA]</scope>
    <source>
        <strain evidence="2">S2</strain>
        <tissue evidence="2">Leaf</tissue>
    </source>
</reference>
<evidence type="ECO:0000313" key="3">
    <source>
        <dbReference type="Proteomes" id="UP000327157"/>
    </source>
</evidence>
<comment type="caution">
    <text evidence="2">The sequence shown here is derived from an EMBL/GenBank/DDBJ whole genome shotgun (WGS) entry which is preliminary data.</text>
</comment>
<dbReference type="AlphaFoldDB" id="A0A5N5GX66"/>
<accession>A0A5N5GX66</accession>
<feature type="chain" id="PRO_5024374014" evidence="1">
    <location>
        <begin position="23"/>
        <end position="80"/>
    </location>
</feature>
<gene>
    <name evidence="2" type="ORF">D8674_040000</name>
</gene>
<reference evidence="2 3" key="2">
    <citation type="submission" date="2019-11" db="EMBL/GenBank/DDBJ databases">
        <title>A de novo genome assembly of a pear dwarfing rootstock.</title>
        <authorList>
            <person name="Wang F."/>
            <person name="Wang J."/>
            <person name="Li S."/>
            <person name="Zhang Y."/>
            <person name="Fang M."/>
            <person name="Ma L."/>
            <person name="Zhao Y."/>
            <person name="Jiang S."/>
        </authorList>
    </citation>
    <scope>NUCLEOTIDE SEQUENCE [LARGE SCALE GENOMIC DNA]</scope>
    <source>
        <strain evidence="2">S2</strain>
        <tissue evidence="2">Leaf</tissue>
    </source>
</reference>
<dbReference type="Proteomes" id="UP000327157">
    <property type="component" value="Unassembled WGS sequence"/>
</dbReference>
<sequence length="80" mass="8842">MAPSKLAVPSIFLALIFSQIRAEIPIPEWGRAVPSPGSFLSSSANPRVYWVKFVIFQVFVDSILDPSVFQMGSVCNSFHL</sequence>
<evidence type="ECO:0000313" key="2">
    <source>
        <dbReference type="EMBL" id="KAB2619747.1"/>
    </source>
</evidence>
<name>A0A5N5GX66_9ROSA</name>
<dbReference type="OrthoDB" id="10648264at2759"/>
<protein>
    <submittedName>
        <fullName evidence="2">Uncharacterized protein</fullName>
    </submittedName>
</protein>
<organism evidence="2 3">
    <name type="scientific">Pyrus ussuriensis x Pyrus communis</name>
    <dbReference type="NCBI Taxonomy" id="2448454"/>
    <lineage>
        <taxon>Eukaryota</taxon>
        <taxon>Viridiplantae</taxon>
        <taxon>Streptophyta</taxon>
        <taxon>Embryophyta</taxon>
        <taxon>Tracheophyta</taxon>
        <taxon>Spermatophyta</taxon>
        <taxon>Magnoliopsida</taxon>
        <taxon>eudicotyledons</taxon>
        <taxon>Gunneridae</taxon>
        <taxon>Pentapetalae</taxon>
        <taxon>rosids</taxon>
        <taxon>fabids</taxon>
        <taxon>Rosales</taxon>
        <taxon>Rosaceae</taxon>
        <taxon>Amygdaloideae</taxon>
        <taxon>Maleae</taxon>
        <taxon>Pyrus</taxon>
    </lineage>
</organism>